<keyword evidence="3" id="KW-1185">Reference proteome</keyword>
<dbReference type="AlphaFoldDB" id="A0A844HKU9"/>
<dbReference type="EMBL" id="WMIG01000011">
    <property type="protein sequence ID" value="MTH60863.1"/>
    <property type="molecule type" value="Genomic_DNA"/>
</dbReference>
<dbReference type="Proteomes" id="UP000449846">
    <property type="component" value="Unassembled WGS sequence"/>
</dbReference>
<protein>
    <submittedName>
        <fullName evidence="2">Uncharacterized protein</fullName>
    </submittedName>
</protein>
<sequence length="175" mass="18636">MSCAQLLERKMRKCTAILITTLVGLASPGFANPPSDISDLIGARGAGAETQMQARGYVDVGGNNTWWNEATGNCVKVHVSQGRYKSIDNMPATRCGQGEPQRSASYTPPGQIPQVALNACMRAADQFQNARPGTSLAGSVQHSGSNWVLMMDTGPQYRSTCTVTNSGRVLSMDPL</sequence>
<proteinExistence type="predicted"/>
<comment type="caution">
    <text evidence="2">The sequence shown here is derived from an EMBL/GenBank/DDBJ whole genome shotgun (WGS) entry which is preliminary data.</text>
</comment>
<evidence type="ECO:0000313" key="2">
    <source>
        <dbReference type="EMBL" id="MTH60863.1"/>
    </source>
</evidence>
<organism evidence="2 3">
    <name type="scientific">Paracoccus litorisediminis</name>
    <dbReference type="NCBI Taxonomy" id="2006130"/>
    <lineage>
        <taxon>Bacteria</taxon>
        <taxon>Pseudomonadati</taxon>
        <taxon>Pseudomonadota</taxon>
        <taxon>Alphaproteobacteria</taxon>
        <taxon>Rhodobacterales</taxon>
        <taxon>Paracoccaceae</taxon>
        <taxon>Paracoccus</taxon>
    </lineage>
</organism>
<name>A0A844HKU9_9RHOB</name>
<feature type="chain" id="PRO_5032449562" evidence="1">
    <location>
        <begin position="32"/>
        <end position="175"/>
    </location>
</feature>
<dbReference type="OrthoDB" id="594865at2"/>
<keyword evidence="1" id="KW-0732">Signal</keyword>
<dbReference type="RefSeq" id="WP_155040809.1">
    <property type="nucleotide sequence ID" value="NZ_JBHGCD010000012.1"/>
</dbReference>
<gene>
    <name evidence="2" type="ORF">GL300_16740</name>
</gene>
<evidence type="ECO:0000313" key="3">
    <source>
        <dbReference type="Proteomes" id="UP000449846"/>
    </source>
</evidence>
<accession>A0A844HKU9</accession>
<reference evidence="2 3" key="1">
    <citation type="submission" date="2019-11" db="EMBL/GenBank/DDBJ databases">
        <authorList>
            <person name="Dong K."/>
        </authorList>
    </citation>
    <scope>NUCLEOTIDE SEQUENCE [LARGE SCALE GENOMIC DNA]</scope>
    <source>
        <strain evidence="2 3">NBRC 112902</strain>
    </source>
</reference>
<feature type="signal peptide" evidence="1">
    <location>
        <begin position="1"/>
        <end position="31"/>
    </location>
</feature>
<evidence type="ECO:0000256" key="1">
    <source>
        <dbReference type="SAM" id="SignalP"/>
    </source>
</evidence>